<dbReference type="InterPro" id="IPR035924">
    <property type="entry name" value="FlaG-like_sf"/>
</dbReference>
<dbReference type="RefSeq" id="WP_116014519.1">
    <property type="nucleotide sequence ID" value="NZ_QUOT01000001.1"/>
</dbReference>
<dbReference type="Gene3D" id="3.30.160.170">
    <property type="entry name" value="FlaG-like"/>
    <property type="match status" value="1"/>
</dbReference>
<evidence type="ECO:0000313" key="3">
    <source>
        <dbReference type="Proteomes" id="UP000256899"/>
    </source>
</evidence>
<name>A0A3E0U047_9GAMM</name>
<feature type="region of interest" description="Disordered" evidence="1">
    <location>
        <begin position="51"/>
        <end position="72"/>
    </location>
</feature>
<proteinExistence type="predicted"/>
<dbReference type="EMBL" id="QUOT01000001">
    <property type="protein sequence ID" value="REL30288.1"/>
    <property type="molecule type" value="Genomic_DNA"/>
</dbReference>
<feature type="compositionally biased region" description="Low complexity" evidence="1">
    <location>
        <begin position="51"/>
        <end position="68"/>
    </location>
</feature>
<dbReference type="PANTHER" id="PTHR37166">
    <property type="entry name" value="PROTEIN FLAG"/>
    <property type="match status" value="1"/>
</dbReference>
<dbReference type="PANTHER" id="PTHR37166:SF1">
    <property type="entry name" value="PROTEIN FLAG"/>
    <property type="match status" value="1"/>
</dbReference>
<reference evidence="3" key="1">
    <citation type="submission" date="2018-08" db="EMBL/GenBank/DDBJ databases">
        <title>Thalassotalea euphylliae genome.</title>
        <authorList>
            <person name="Summers S."/>
            <person name="Rice S.A."/>
            <person name="Freckelton M.L."/>
            <person name="Nedved B.T."/>
            <person name="Hadfield M.G."/>
        </authorList>
    </citation>
    <scope>NUCLEOTIDE SEQUENCE [LARGE SCALE GENOMIC DNA]</scope>
    <source>
        <strain evidence="3">H3</strain>
    </source>
</reference>
<dbReference type="AlphaFoldDB" id="A0A3E0U047"/>
<dbReference type="InterPro" id="IPR005186">
    <property type="entry name" value="FlaG"/>
</dbReference>
<keyword evidence="3" id="KW-1185">Reference proteome</keyword>
<evidence type="ECO:0000256" key="1">
    <source>
        <dbReference type="SAM" id="MobiDB-lite"/>
    </source>
</evidence>
<comment type="caution">
    <text evidence="2">The sequence shown here is derived from an EMBL/GenBank/DDBJ whole genome shotgun (WGS) entry which is preliminary data.</text>
</comment>
<dbReference type="SUPFAM" id="SSF160214">
    <property type="entry name" value="FlaG-like"/>
    <property type="match status" value="1"/>
</dbReference>
<organism evidence="2 3">
    <name type="scientific">Thalassotalea euphylliae</name>
    <dbReference type="NCBI Taxonomy" id="1655234"/>
    <lineage>
        <taxon>Bacteria</taxon>
        <taxon>Pseudomonadati</taxon>
        <taxon>Pseudomonadota</taxon>
        <taxon>Gammaproteobacteria</taxon>
        <taxon>Alteromonadales</taxon>
        <taxon>Colwelliaceae</taxon>
        <taxon>Thalassotalea</taxon>
    </lineage>
</organism>
<protein>
    <recommendedName>
        <fullName evidence="4">Flagellar protein FlaG</fullName>
    </recommendedName>
</protein>
<evidence type="ECO:0008006" key="4">
    <source>
        <dbReference type="Google" id="ProtNLM"/>
    </source>
</evidence>
<dbReference type="Pfam" id="PF03646">
    <property type="entry name" value="FlaG"/>
    <property type="match status" value="1"/>
</dbReference>
<evidence type="ECO:0000313" key="2">
    <source>
        <dbReference type="EMBL" id="REL30288.1"/>
    </source>
</evidence>
<gene>
    <name evidence="2" type="ORF">DXX94_05965</name>
</gene>
<dbReference type="Proteomes" id="UP000256899">
    <property type="component" value="Unassembled WGS sequence"/>
</dbReference>
<accession>A0A3E0U047</accession>
<sequence length="147" mass="16021">MESNLGVVRPVLADVSESLVSRRNEVNQASPNDGIQPEAAELAVDRIAEAEQVAAEEQSQAADEQSPAGDLTDAIETVSSFIEPQIRNVNFTQDDSSGQTVIKVFDAQSRELIKQFPSDEILELAERIKGLQDEVVDRTGILIDDKV</sequence>